<dbReference type="RefSeq" id="WP_145214115.1">
    <property type="nucleotide sequence ID" value="NZ_CP036432.1"/>
</dbReference>
<name>A0ABX5XSP4_9BACT</name>
<protein>
    <submittedName>
        <fullName evidence="2">Uncharacterized protein</fullName>
    </submittedName>
</protein>
<proteinExistence type="predicted"/>
<evidence type="ECO:0000313" key="3">
    <source>
        <dbReference type="Proteomes" id="UP000318081"/>
    </source>
</evidence>
<organism evidence="2 3">
    <name type="scientific">Stieleria magnilauensis</name>
    <dbReference type="NCBI Taxonomy" id="2527963"/>
    <lineage>
        <taxon>Bacteria</taxon>
        <taxon>Pseudomonadati</taxon>
        <taxon>Planctomycetota</taxon>
        <taxon>Planctomycetia</taxon>
        <taxon>Pirellulales</taxon>
        <taxon>Pirellulaceae</taxon>
        <taxon>Stieleria</taxon>
    </lineage>
</organism>
<evidence type="ECO:0000256" key="1">
    <source>
        <dbReference type="SAM" id="MobiDB-lite"/>
    </source>
</evidence>
<feature type="region of interest" description="Disordered" evidence="1">
    <location>
        <begin position="142"/>
        <end position="163"/>
    </location>
</feature>
<sequence>MYHPLRFQPLVCTVVVTAISVLHLAGLSKPIAAADPLSQTDDFAQRLREPHTGFVDGQSLRLAIAIASQQQTQPNRHINTWLDRKVNPDRLVSPGGLGPTRYASLCKVASSAGCVCYPVDNCVLIGRASWVAELSHRLYSDVDDDAPGRRSRRGGAESMDLQWPDLTTPDEALQLVRGHSAGRQSGDHAPTALPHDLWPETTLRDISPQLALHLIAGQFLGELPDDRIDVPFARAYQFARASSVIEGLREIDPNLQTKVSGGQIRLLAIPAAHQAFCRQMLSIPDQEQVPGPANPAAGTALDRLKANQRTFSLEVVDKPAGPLIQALVGQLGLQCQLDPAANPQLEKRVSLSVVDQTLWQLVRLITDQASLKIDAAGDKLRISAKN</sequence>
<keyword evidence="3" id="KW-1185">Reference proteome</keyword>
<evidence type="ECO:0000313" key="2">
    <source>
        <dbReference type="EMBL" id="QDV85019.1"/>
    </source>
</evidence>
<gene>
    <name evidence="2" type="ORF">TBK1r_39720</name>
</gene>
<accession>A0ABX5XSP4</accession>
<dbReference type="Proteomes" id="UP000318081">
    <property type="component" value="Chromosome"/>
</dbReference>
<dbReference type="EMBL" id="CP036432">
    <property type="protein sequence ID" value="QDV85019.1"/>
    <property type="molecule type" value="Genomic_DNA"/>
</dbReference>
<reference evidence="2 3" key="1">
    <citation type="submission" date="2019-02" db="EMBL/GenBank/DDBJ databases">
        <title>Deep-cultivation of Planctomycetes and their phenomic and genomic characterization uncovers novel biology.</title>
        <authorList>
            <person name="Wiegand S."/>
            <person name="Jogler M."/>
            <person name="Boedeker C."/>
            <person name="Pinto D."/>
            <person name="Vollmers J."/>
            <person name="Rivas-Marin E."/>
            <person name="Kohn T."/>
            <person name="Peeters S.H."/>
            <person name="Heuer A."/>
            <person name="Rast P."/>
            <person name="Oberbeckmann S."/>
            <person name="Bunk B."/>
            <person name="Jeske O."/>
            <person name="Meyerdierks A."/>
            <person name="Storesund J.E."/>
            <person name="Kallscheuer N."/>
            <person name="Luecker S."/>
            <person name="Lage O.M."/>
            <person name="Pohl T."/>
            <person name="Merkel B.J."/>
            <person name="Hornburger P."/>
            <person name="Mueller R.-W."/>
            <person name="Bruemmer F."/>
            <person name="Labrenz M."/>
            <person name="Spormann A.M."/>
            <person name="Op den Camp H."/>
            <person name="Overmann J."/>
            <person name="Amann R."/>
            <person name="Jetten M.S.M."/>
            <person name="Mascher T."/>
            <person name="Medema M.H."/>
            <person name="Devos D.P."/>
            <person name="Kaster A.-K."/>
            <person name="Ovreas L."/>
            <person name="Rohde M."/>
            <person name="Galperin M.Y."/>
            <person name="Jogler C."/>
        </authorList>
    </citation>
    <scope>NUCLEOTIDE SEQUENCE [LARGE SCALE GENOMIC DNA]</scope>
    <source>
        <strain evidence="2 3">TBK1r</strain>
    </source>
</reference>